<feature type="domain" description="PpiC" evidence="4">
    <location>
        <begin position="280"/>
        <end position="394"/>
    </location>
</feature>
<dbReference type="PROSITE" id="PS01096">
    <property type="entry name" value="PPIC_PPIASE_1"/>
    <property type="match status" value="1"/>
</dbReference>
<accession>A0ABM8ICK1</accession>
<evidence type="ECO:0000256" key="2">
    <source>
        <dbReference type="PROSITE-ProRule" id="PRU00278"/>
    </source>
</evidence>
<dbReference type="InterPro" id="IPR027304">
    <property type="entry name" value="Trigger_fact/SurA_dom_sf"/>
</dbReference>
<dbReference type="InterPro" id="IPR000297">
    <property type="entry name" value="PPIase_PpiC"/>
</dbReference>
<sequence>MKKFVNFKTLGLLLVLCAAQTKVYAQENVIDEVVWVVGDEAILKSDVEEERLDAQFYGNKIDGDPYCVIPEQIAIRKLYLHQAAIDSVQVSDSEVLSQVDWKINSLIYNIGSKERLEEMYNKTYTQIREAIRESAREMLIVQRMQHKLVGDIKLTPAMVRRYIKGLPQDSVPYVPTQVEVQIITQEPKIPVAEIEDVKRRLREYSDRVTSGETPFSSLAILYSEDPGSARRGGELGFMEKGALMPEFAAVAFSLTDPKKVSKIVETEYGYHIIQLIEKRGNQVNCRHILLKPKVSASDLQTANNRLDSIANDIRKDKFTFDQAASALSHDKDTRNNNGLMNFTNQNTGATSARFEMNQLPQEVAKAVDKLNVGEISKAFTMINDKGKEVCAIVKLKNRIDGHKANMKDDYQTLKDVVLAKMKAEKLDQWIKQKQKTTYIRINDNWKNCNFKYPGWIK</sequence>
<keyword evidence="2 5" id="KW-0413">Isomerase</keyword>
<dbReference type="InterPro" id="IPR023058">
    <property type="entry name" value="PPIase_PpiC_CS"/>
</dbReference>
<evidence type="ECO:0000313" key="6">
    <source>
        <dbReference type="Proteomes" id="UP001496674"/>
    </source>
</evidence>
<keyword evidence="2" id="KW-0697">Rotamase</keyword>
<feature type="chain" id="PRO_5046412343" evidence="3">
    <location>
        <begin position="26"/>
        <end position="457"/>
    </location>
</feature>
<feature type="signal peptide" evidence="3">
    <location>
        <begin position="1"/>
        <end position="25"/>
    </location>
</feature>
<name>A0ABM8ICK1_9BACE</name>
<dbReference type="PROSITE" id="PS50198">
    <property type="entry name" value="PPIC_PPIASE_2"/>
    <property type="match status" value="2"/>
</dbReference>
<evidence type="ECO:0000313" key="5">
    <source>
        <dbReference type="EMBL" id="BEG99688.1"/>
    </source>
</evidence>
<dbReference type="GO" id="GO:0016853">
    <property type="term" value="F:isomerase activity"/>
    <property type="evidence" value="ECO:0007669"/>
    <property type="project" value="UniProtKB-KW"/>
</dbReference>
<dbReference type="Gene3D" id="1.10.4030.10">
    <property type="entry name" value="Porin chaperone SurA, peptide-binding domain"/>
    <property type="match status" value="1"/>
</dbReference>
<evidence type="ECO:0000259" key="4">
    <source>
        <dbReference type="PROSITE" id="PS50198"/>
    </source>
</evidence>
<evidence type="ECO:0000256" key="3">
    <source>
        <dbReference type="SAM" id="SignalP"/>
    </source>
</evidence>
<keyword evidence="1 3" id="KW-0732">Signal</keyword>
<organism evidence="5 6">
    <name type="scientific">Bacteroides sedimenti</name>
    <dbReference type="NCBI Taxonomy" id="2136147"/>
    <lineage>
        <taxon>Bacteria</taxon>
        <taxon>Pseudomonadati</taxon>
        <taxon>Bacteroidota</taxon>
        <taxon>Bacteroidia</taxon>
        <taxon>Bacteroidales</taxon>
        <taxon>Bacteroidaceae</taxon>
        <taxon>Bacteroides</taxon>
    </lineage>
</organism>
<keyword evidence="6" id="KW-1185">Reference proteome</keyword>
<dbReference type="PANTHER" id="PTHR47637">
    <property type="entry name" value="CHAPERONE SURA"/>
    <property type="match status" value="1"/>
</dbReference>
<dbReference type="Gene3D" id="3.10.50.40">
    <property type="match status" value="2"/>
</dbReference>
<dbReference type="EMBL" id="AP028055">
    <property type="protein sequence ID" value="BEG99688.1"/>
    <property type="molecule type" value="Genomic_DNA"/>
</dbReference>
<dbReference type="InterPro" id="IPR050280">
    <property type="entry name" value="OMP_Chaperone_SurA"/>
</dbReference>
<dbReference type="SUPFAM" id="SSF109998">
    <property type="entry name" value="Triger factor/SurA peptide-binding domain-like"/>
    <property type="match status" value="1"/>
</dbReference>
<feature type="domain" description="PpiC" evidence="4">
    <location>
        <begin position="175"/>
        <end position="277"/>
    </location>
</feature>
<dbReference type="Pfam" id="PF00639">
    <property type="entry name" value="Rotamase"/>
    <property type="match status" value="2"/>
</dbReference>
<dbReference type="RefSeq" id="WP_353330417.1">
    <property type="nucleotide sequence ID" value="NZ_AP028055.1"/>
</dbReference>
<dbReference type="PANTHER" id="PTHR47637:SF1">
    <property type="entry name" value="CHAPERONE SURA"/>
    <property type="match status" value="1"/>
</dbReference>
<proteinExistence type="predicted"/>
<evidence type="ECO:0000256" key="1">
    <source>
        <dbReference type="ARBA" id="ARBA00022729"/>
    </source>
</evidence>
<dbReference type="SUPFAM" id="SSF54534">
    <property type="entry name" value="FKBP-like"/>
    <property type="match status" value="2"/>
</dbReference>
<dbReference type="InterPro" id="IPR046357">
    <property type="entry name" value="PPIase_dom_sf"/>
</dbReference>
<reference evidence="5 6" key="1">
    <citation type="submission" date="2023-04" db="EMBL/GenBank/DDBJ databases">
        <title>Draft genome sequence of acteroides sedimenti strain YN3PY1.</title>
        <authorList>
            <person name="Yoshida N."/>
        </authorList>
    </citation>
    <scope>NUCLEOTIDE SEQUENCE [LARGE SCALE GENOMIC DNA]</scope>
    <source>
        <strain evidence="5 6">YN3PY1</strain>
    </source>
</reference>
<dbReference type="Proteomes" id="UP001496674">
    <property type="component" value="Chromosome"/>
</dbReference>
<gene>
    <name evidence="5" type="ORF">BSYN_19530</name>
</gene>
<protein>
    <submittedName>
        <fullName evidence="5">Peptidylprolyl isomerase</fullName>
    </submittedName>
</protein>